<accession>A0A2J7RB87</accession>
<reference evidence="3 4" key="1">
    <citation type="submission" date="2017-12" db="EMBL/GenBank/DDBJ databases">
        <title>Hemimetabolous genomes reveal molecular basis of termite eusociality.</title>
        <authorList>
            <person name="Harrison M.C."/>
            <person name="Jongepier E."/>
            <person name="Robertson H.M."/>
            <person name="Arning N."/>
            <person name="Bitard-Feildel T."/>
            <person name="Chao H."/>
            <person name="Childers C.P."/>
            <person name="Dinh H."/>
            <person name="Doddapaneni H."/>
            <person name="Dugan S."/>
            <person name="Gowin J."/>
            <person name="Greiner C."/>
            <person name="Han Y."/>
            <person name="Hu H."/>
            <person name="Hughes D.S.T."/>
            <person name="Huylmans A.-K."/>
            <person name="Kemena C."/>
            <person name="Kremer L.P.M."/>
            <person name="Lee S.L."/>
            <person name="Lopez-Ezquerra A."/>
            <person name="Mallet L."/>
            <person name="Monroy-Kuhn J.M."/>
            <person name="Moser A."/>
            <person name="Murali S.C."/>
            <person name="Muzny D.M."/>
            <person name="Otani S."/>
            <person name="Piulachs M.-D."/>
            <person name="Poelchau M."/>
            <person name="Qu J."/>
            <person name="Schaub F."/>
            <person name="Wada-Katsumata A."/>
            <person name="Worley K.C."/>
            <person name="Xie Q."/>
            <person name="Ylla G."/>
            <person name="Poulsen M."/>
            <person name="Gibbs R.A."/>
            <person name="Schal C."/>
            <person name="Richards S."/>
            <person name="Belles X."/>
            <person name="Korb J."/>
            <person name="Bornberg-Bauer E."/>
        </authorList>
    </citation>
    <scope>NUCLEOTIDE SEQUENCE [LARGE SCALE GENOMIC DNA]</scope>
    <source>
        <tissue evidence="3">Whole body</tissue>
    </source>
</reference>
<keyword evidence="2" id="KW-0732">Signal</keyword>
<gene>
    <name evidence="3" type="ORF">B7P43_G15427</name>
</gene>
<name>A0A2J7RB87_9NEOP</name>
<keyword evidence="4" id="KW-1185">Reference proteome</keyword>
<feature type="signal peptide" evidence="2">
    <location>
        <begin position="1"/>
        <end position="24"/>
    </location>
</feature>
<feature type="compositionally biased region" description="Low complexity" evidence="1">
    <location>
        <begin position="66"/>
        <end position="80"/>
    </location>
</feature>
<feature type="compositionally biased region" description="Basic and acidic residues" evidence="1">
    <location>
        <begin position="83"/>
        <end position="97"/>
    </location>
</feature>
<sequence>MVCQGNVVICLVAALLVVITVLQAAEVPKSAFGEAFDEIVVESTLTVKGKGGSSRQSRNKALTLKSTSTSTSTTSTTESSTNEEPKRSKRESSEFHGPRVSNTNFARSSGRPFQVVDLFGRDLTSKGGLLGEGRS</sequence>
<evidence type="ECO:0000256" key="1">
    <source>
        <dbReference type="SAM" id="MobiDB-lite"/>
    </source>
</evidence>
<protein>
    <submittedName>
        <fullName evidence="3">Uncharacterized protein</fullName>
    </submittedName>
</protein>
<evidence type="ECO:0000313" key="3">
    <source>
        <dbReference type="EMBL" id="PNF38095.1"/>
    </source>
</evidence>
<feature type="region of interest" description="Disordered" evidence="1">
    <location>
        <begin position="47"/>
        <end position="108"/>
    </location>
</feature>
<dbReference type="OrthoDB" id="8196411at2759"/>
<evidence type="ECO:0000313" key="4">
    <source>
        <dbReference type="Proteomes" id="UP000235965"/>
    </source>
</evidence>
<dbReference type="AlphaFoldDB" id="A0A2J7RB87"/>
<organism evidence="3 4">
    <name type="scientific">Cryptotermes secundus</name>
    <dbReference type="NCBI Taxonomy" id="105785"/>
    <lineage>
        <taxon>Eukaryota</taxon>
        <taxon>Metazoa</taxon>
        <taxon>Ecdysozoa</taxon>
        <taxon>Arthropoda</taxon>
        <taxon>Hexapoda</taxon>
        <taxon>Insecta</taxon>
        <taxon>Pterygota</taxon>
        <taxon>Neoptera</taxon>
        <taxon>Polyneoptera</taxon>
        <taxon>Dictyoptera</taxon>
        <taxon>Blattodea</taxon>
        <taxon>Blattoidea</taxon>
        <taxon>Termitoidae</taxon>
        <taxon>Kalotermitidae</taxon>
        <taxon>Cryptotermitinae</taxon>
        <taxon>Cryptotermes</taxon>
    </lineage>
</organism>
<dbReference type="InParanoid" id="A0A2J7RB87"/>
<comment type="caution">
    <text evidence="3">The sequence shown here is derived from an EMBL/GenBank/DDBJ whole genome shotgun (WGS) entry which is preliminary data.</text>
</comment>
<feature type="chain" id="PRO_5014466208" evidence="2">
    <location>
        <begin position="25"/>
        <end position="135"/>
    </location>
</feature>
<proteinExistence type="predicted"/>
<dbReference type="EMBL" id="NEVH01005921">
    <property type="protein sequence ID" value="PNF38095.1"/>
    <property type="molecule type" value="Genomic_DNA"/>
</dbReference>
<evidence type="ECO:0000256" key="2">
    <source>
        <dbReference type="SAM" id="SignalP"/>
    </source>
</evidence>
<dbReference type="Proteomes" id="UP000235965">
    <property type="component" value="Unassembled WGS sequence"/>
</dbReference>